<dbReference type="InterPro" id="IPR038765">
    <property type="entry name" value="Papain-like_cys_pep_sf"/>
</dbReference>
<reference evidence="3 4" key="1">
    <citation type="submission" date="2017-01" db="EMBL/GenBank/DDBJ databases">
        <title>The cable genome- insights into the physiology and evolution of filamentous bacteria capable of sulfide oxidation via long distance electron transfer.</title>
        <authorList>
            <person name="Schreiber L."/>
            <person name="Bjerg J.T."/>
            <person name="Boggild A."/>
            <person name="Van De Vossenberg J."/>
            <person name="Meysman F."/>
            <person name="Nielsen L.P."/>
            <person name="Schramm A."/>
            <person name="Kjeldsen K.U."/>
        </authorList>
    </citation>
    <scope>NUCLEOTIDE SEQUENCE [LARGE SCALE GENOMIC DNA]</scope>
    <source>
        <strain evidence="3">MCF</strain>
    </source>
</reference>
<dbReference type="InterPro" id="IPR002931">
    <property type="entry name" value="Transglutaminase-like"/>
</dbReference>
<sequence length="663" mass="75019">MTLPPFFSGAILLFWGWQTGLLLFALPMALVLEGSRYVQTKWDLSQADFNRITDICTILLAGLAVFLLTTDASRVAMKVLKWLPAICFPLFAAQEYSLAGKIDIRALMLLARNKAVAADNRPRTIEISAPYAALCLLSAGTGNVKDGSFFIGLLLFTAWALWPQRSKRFSPTLWFLLLALIGGAGFGGQVGVYHLQKVAMKMVSHWWLTRNNDPFKRSTSMGDIGELKLSDRIVFRVTPEDKPFQPVLLRESSYNLYRGTTWHASPAQFTDVTAEKDQTTWNLQADPGSGKSFTIWSPLKRGKGMLTLPLGTYRLRDLPVSRLQKTPLGAVKVEDGPGLIGYQVNYNLDVTGDLPPSEKDLIIPPEELPAVQQIIEELHLQSKEPEEIIPALADFFQNEFNYSLKLRAAEQGRTSLATFLLTSRAGHCEYFATATVLLLRACGIPARYATGWSAHEQSTLGNQIVVRTRHAHAWTLVYMNGIWHNLDTTSSSWIELEDAAASNMHFFQDMWSFMIFKFSQWRWGTDEGILKKWWWVLLIPLIIILAKRLQAGRKIQRVQTNTKKKTGQNQQEESLFYRIEDRLKELGFERNPWEPPLSWIRRMKATSSLNIIPDSIRPCLTLYYQGRFGKNGLTETQQVQLENEVDTVLQALQKGVKNKAEEA</sequence>
<evidence type="ECO:0000313" key="4">
    <source>
        <dbReference type="Proteomes" id="UP000287853"/>
    </source>
</evidence>
<keyword evidence="1" id="KW-0812">Transmembrane</keyword>
<name>A0A444J0W0_9BACT</name>
<evidence type="ECO:0000259" key="2">
    <source>
        <dbReference type="SMART" id="SM00460"/>
    </source>
</evidence>
<proteinExistence type="predicted"/>
<evidence type="ECO:0000256" key="1">
    <source>
        <dbReference type="SAM" id="Phobius"/>
    </source>
</evidence>
<keyword evidence="1" id="KW-0472">Membrane</keyword>
<keyword evidence="4" id="KW-1185">Reference proteome</keyword>
<feature type="transmembrane region" description="Helical" evidence="1">
    <location>
        <begin position="6"/>
        <end position="32"/>
    </location>
</feature>
<protein>
    <submittedName>
        <fullName evidence="3">Transglutaminase-like superfamily protein</fullName>
    </submittedName>
</protein>
<dbReference type="PANTHER" id="PTHR42736:SF1">
    <property type="entry name" value="PROTEIN-GLUTAMINE GAMMA-GLUTAMYLTRANSFERASE"/>
    <property type="match status" value="1"/>
</dbReference>
<dbReference type="PANTHER" id="PTHR42736">
    <property type="entry name" value="PROTEIN-GLUTAMINE GAMMA-GLUTAMYLTRANSFERASE"/>
    <property type="match status" value="1"/>
</dbReference>
<feature type="transmembrane region" description="Helical" evidence="1">
    <location>
        <begin position="174"/>
        <end position="195"/>
    </location>
</feature>
<accession>A0A444J0W0</accession>
<keyword evidence="1" id="KW-1133">Transmembrane helix</keyword>
<feature type="domain" description="Transglutaminase-like" evidence="2">
    <location>
        <begin position="420"/>
        <end position="490"/>
    </location>
</feature>
<evidence type="ECO:0000313" key="3">
    <source>
        <dbReference type="EMBL" id="RWX46580.1"/>
    </source>
</evidence>
<dbReference type="EMBL" id="MTKO01000060">
    <property type="protein sequence ID" value="RWX46580.1"/>
    <property type="molecule type" value="Genomic_DNA"/>
</dbReference>
<organism evidence="3 4">
    <name type="scientific">Candidatus Electrothrix aarhusensis</name>
    <dbReference type="NCBI Taxonomy" id="1859131"/>
    <lineage>
        <taxon>Bacteria</taxon>
        <taxon>Pseudomonadati</taxon>
        <taxon>Thermodesulfobacteriota</taxon>
        <taxon>Desulfobulbia</taxon>
        <taxon>Desulfobulbales</taxon>
        <taxon>Desulfobulbaceae</taxon>
        <taxon>Candidatus Electrothrix</taxon>
    </lineage>
</organism>
<gene>
    <name evidence="3" type="ORF">H206_00274</name>
</gene>
<comment type="caution">
    <text evidence="3">The sequence shown here is derived from an EMBL/GenBank/DDBJ whole genome shotgun (WGS) entry which is preliminary data.</text>
</comment>
<dbReference type="Gene3D" id="3.10.620.30">
    <property type="match status" value="1"/>
</dbReference>
<dbReference type="Proteomes" id="UP000287853">
    <property type="component" value="Unassembled WGS sequence"/>
</dbReference>
<dbReference type="SMART" id="SM00460">
    <property type="entry name" value="TGc"/>
    <property type="match status" value="1"/>
</dbReference>
<dbReference type="Pfam" id="PF01841">
    <property type="entry name" value="Transglut_core"/>
    <property type="match status" value="1"/>
</dbReference>
<dbReference type="SUPFAM" id="SSF54001">
    <property type="entry name" value="Cysteine proteinases"/>
    <property type="match status" value="1"/>
</dbReference>
<dbReference type="AlphaFoldDB" id="A0A444J0W0"/>
<dbReference type="InterPro" id="IPR052901">
    <property type="entry name" value="Bact_TGase-like"/>
</dbReference>